<dbReference type="Proteomes" id="UP000198211">
    <property type="component" value="Unassembled WGS sequence"/>
</dbReference>
<keyword evidence="3" id="KW-1185">Reference proteome</keyword>
<feature type="region of interest" description="Disordered" evidence="1">
    <location>
        <begin position="46"/>
        <end position="75"/>
    </location>
</feature>
<organism evidence="2 3">
    <name type="scientific">Phytophthora megakarya</name>
    <dbReference type="NCBI Taxonomy" id="4795"/>
    <lineage>
        <taxon>Eukaryota</taxon>
        <taxon>Sar</taxon>
        <taxon>Stramenopiles</taxon>
        <taxon>Oomycota</taxon>
        <taxon>Peronosporomycetes</taxon>
        <taxon>Peronosporales</taxon>
        <taxon>Peronosporaceae</taxon>
        <taxon>Phytophthora</taxon>
    </lineage>
</organism>
<reference evidence="3" key="1">
    <citation type="submission" date="2017-03" db="EMBL/GenBank/DDBJ databases">
        <title>Phytopthora megakarya and P. palmivora, two closely related causual agents of cacao black pod achieved similar genome size and gene model numbers by different mechanisms.</title>
        <authorList>
            <person name="Ali S."/>
            <person name="Shao J."/>
            <person name="Larry D.J."/>
            <person name="Kronmiller B."/>
            <person name="Shen D."/>
            <person name="Strem M.D."/>
            <person name="Melnick R.L."/>
            <person name="Guiltinan M.J."/>
            <person name="Tyler B.M."/>
            <person name="Meinhardt L.W."/>
            <person name="Bailey B.A."/>
        </authorList>
    </citation>
    <scope>NUCLEOTIDE SEQUENCE [LARGE SCALE GENOMIC DNA]</scope>
    <source>
        <strain evidence="3">zdho120</strain>
    </source>
</reference>
<name>A0A225VPY8_9STRA</name>
<evidence type="ECO:0000313" key="3">
    <source>
        <dbReference type="Proteomes" id="UP000198211"/>
    </source>
</evidence>
<dbReference type="EMBL" id="NBNE01003518">
    <property type="protein sequence ID" value="OWZ07493.1"/>
    <property type="molecule type" value="Genomic_DNA"/>
</dbReference>
<protein>
    <submittedName>
        <fullName evidence="2">Uncharacterized protein</fullName>
    </submittedName>
</protein>
<evidence type="ECO:0000256" key="1">
    <source>
        <dbReference type="SAM" id="MobiDB-lite"/>
    </source>
</evidence>
<dbReference type="AlphaFoldDB" id="A0A225VPY8"/>
<sequence>MTVHRHKNFVDFVREGSGEFGDLTVSTRQQAKSACKHVRFADETSAQGVDNIAARDEYNDTPTKPPSGEDRKNEGRIAVAQDEELRCANLKTVLLCDESTLTYQAATDAWNIADRSVLSEGNVLHHLGVRLLRSDHL</sequence>
<gene>
    <name evidence="2" type="ORF">PHMEG_00020109</name>
</gene>
<comment type="caution">
    <text evidence="2">The sequence shown here is derived from an EMBL/GenBank/DDBJ whole genome shotgun (WGS) entry which is preliminary data.</text>
</comment>
<accession>A0A225VPY8</accession>
<evidence type="ECO:0000313" key="2">
    <source>
        <dbReference type="EMBL" id="OWZ07493.1"/>
    </source>
</evidence>
<proteinExistence type="predicted"/>